<keyword evidence="3" id="KW-1185">Reference proteome</keyword>
<dbReference type="Proteomes" id="UP000186026">
    <property type="component" value="Unassembled WGS sequence"/>
</dbReference>
<dbReference type="AlphaFoldDB" id="A0A1N7LGZ5"/>
<dbReference type="OrthoDB" id="828062at2"/>
<name>A0A1N7LGZ5_9BACT</name>
<dbReference type="EMBL" id="FTOP01000003">
    <property type="protein sequence ID" value="SIS73089.1"/>
    <property type="molecule type" value="Genomic_DNA"/>
</dbReference>
<dbReference type="RefSeq" id="WP_076499320.1">
    <property type="nucleotide sequence ID" value="NZ_FTOP01000003.1"/>
</dbReference>
<evidence type="ECO:0000313" key="3">
    <source>
        <dbReference type="Proteomes" id="UP000186026"/>
    </source>
</evidence>
<organism evidence="2 3">
    <name type="scientific">Belliella pelovolcani</name>
    <dbReference type="NCBI Taxonomy" id="529505"/>
    <lineage>
        <taxon>Bacteria</taxon>
        <taxon>Pseudomonadati</taxon>
        <taxon>Bacteroidota</taxon>
        <taxon>Cytophagia</taxon>
        <taxon>Cytophagales</taxon>
        <taxon>Cyclobacteriaceae</taxon>
        <taxon>Belliella</taxon>
    </lineage>
</organism>
<feature type="chain" id="PRO_5012975572" evidence="1">
    <location>
        <begin position="21"/>
        <end position="120"/>
    </location>
</feature>
<proteinExistence type="predicted"/>
<evidence type="ECO:0000313" key="2">
    <source>
        <dbReference type="EMBL" id="SIS73089.1"/>
    </source>
</evidence>
<reference evidence="3" key="1">
    <citation type="submission" date="2017-01" db="EMBL/GenBank/DDBJ databases">
        <authorList>
            <person name="Varghese N."/>
            <person name="Submissions S."/>
        </authorList>
    </citation>
    <scope>NUCLEOTIDE SEQUENCE [LARGE SCALE GENOMIC DNA]</scope>
    <source>
        <strain evidence="3">DSM 46698</strain>
    </source>
</reference>
<gene>
    <name evidence="2" type="ORF">SAMN05421761_103326</name>
</gene>
<keyword evidence="1" id="KW-0732">Signal</keyword>
<sequence>MHRFYFTILMLLGLSLSTFAQSSEKVNLDSLVNQIVKLDQELYQVQLNLHQSQKQLKTGIFIATIGYSVTILGGQLLGSNPDLGKTLLYTGGAIGIGGTYTLVRGFNKISLGPPRRRIVY</sequence>
<evidence type="ECO:0000256" key="1">
    <source>
        <dbReference type="SAM" id="SignalP"/>
    </source>
</evidence>
<dbReference type="STRING" id="529505.SAMN05421761_103326"/>
<accession>A0A1N7LGZ5</accession>
<protein>
    <submittedName>
        <fullName evidence="2">Uncharacterized protein</fullName>
    </submittedName>
</protein>
<feature type="signal peptide" evidence="1">
    <location>
        <begin position="1"/>
        <end position="20"/>
    </location>
</feature>